<dbReference type="AlphaFoldDB" id="A0A1G9KM62"/>
<sequence length="175" mass="19882">MSEKHLFSKEAKKKLRELAEGIDFTMMETNLGAKPSHFVPMSTKAVDDAGCIWFLSNKNSEHNSHLNSDKNIQLVYSKPSAMEFMTVYGTAFITTDKKVLKRYYGKMDDTWFDGIDDPNLTAIKVIPEDIHYWDTKNGKIVSLIKMGIGAITGKEQDLGEEGDLKINRPDYPFNH</sequence>
<reference evidence="2 3" key="1">
    <citation type="submission" date="2016-10" db="EMBL/GenBank/DDBJ databases">
        <authorList>
            <person name="de Groot N.N."/>
        </authorList>
    </citation>
    <scope>NUCLEOTIDE SEQUENCE [LARGE SCALE GENOMIC DNA]</scope>
    <source>
        <strain evidence="2 3">DSM 19886</strain>
    </source>
</reference>
<keyword evidence="3" id="KW-1185">Reference proteome</keyword>
<dbReference type="PANTHER" id="PTHR34818:SF1">
    <property type="entry name" value="PROTEIN BLI-3"/>
    <property type="match status" value="1"/>
</dbReference>
<dbReference type="Pfam" id="PF16242">
    <property type="entry name" value="Pyrid_ox_like"/>
    <property type="match status" value="1"/>
</dbReference>
<accession>A0A1G9KM62</accession>
<dbReference type="PANTHER" id="PTHR34818">
    <property type="entry name" value="PROTEIN BLI-3"/>
    <property type="match status" value="1"/>
</dbReference>
<gene>
    <name evidence="2" type="ORF">SAMN04488514_1011054</name>
</gene>
<dbReference type="OrthoDB" id="1432662at2"/>
<evidence type="ECO:0000259" key="1">
    <source>
        <dbReference type="Pfam" id="PF16242"/>
    </source>
</evidence>
<dbReference type="Proteomes" id="UP000199440">
    <property type="component" value="Unassembled WGS sequence"/>
</dbReference>
<feature type="domain" description="General stress protein FMN-binding split barrel" evidence="1">
    <location>
        <begin position="10"/>
        <end position="157"/>
    </location>
</feature>
<dbReference type="InterPro" id="IPR012349">
    <property type="entry name" value="Split_barrel_FMN-bd"/>
</dbReference>
<organism evidence="2 3">
    <name type="scientific">Kriegella aquimaris</name>
    <dbReference type="NCBI Taxonomy" id="192904"/>
    <lineage>
        <taxon>Bacteria</taxon>
        <taxon>Pseudomonadati</taxon>
        <taxon>Bacteroidota</taxon>
        <taxon>Flavobacteriia</taxon>
        <taxon>Flavobacteriales</taxon>
        <taxon>Flavobacteriaceae</taxon>
        <taxon>Kriegella</taxon>
    </lineage>
</organism>
<evidence type="ECO:0000313" key="2">
    <source>
        <dbReference type="EMBL" id="SDL50880.1"/>
    </source>
</evidence>
<evidence type="ECO:0000313" key="3">
    <source>
        <dbReference type="Proteomes" id="UP000199440"/>
    </source>
</evidence>
<dbReference type="Gene3D" id="2.30.110.10">
    <property type="entry name" value="Electron Transport, Fmn-binding Protein, Chain A"/>
    <property type="match status" value="1"/>
</dbReference>
<dbReference type="SUPFAM" id="SSF50475">
    <property type="entry name" value="FMN-binding split barrel"/>
    <property type="match status" value="1"/>
</dbReference>
<dbReference type="EMBL" id="FNGV01000001">
    <property type="protein sequence ID" value="SDL50880.1"/>
    <property type="molecule type" value="Genomic_DNA"/>
</dbReference>
<name>A0A1G9KM62_9FLAO</name>
<protein>
    <submittedName>
        <fullName evidence="2">General stress protein 26</fullName>
    </submittedName>
</protein>
<proteinExistence type="predicted"/>
<dbReference type="RefSeq" id="WP_089886080.1">
    <property type="nucleotide sequence ID" value="NZ_FNGV01000001.1"/>
</dbReference>
<dbReference type="STRING" id="192904.SAMN04488514_1011054"/>
<dbReference type="InterPro" id="IPR038725">
    <property type="entry name" value="YdaG_split_barrel_FMN-bd"/>
</dbReference>
<dbReference type="InterPro" id="IPR052917">
    <property type="entry name" value="Stress-Dev_Protein"/>
</dbReference>